<dbReference type="InterPro" id="IPR036188">
    <property type="entry name" value="FAD/NAD-bd_sf"/>
</dbReference>
<evidence type="ECO:0000313" key="2">
    <source>
        <dbReference type="EMBL" id="QSX76872.1"/>
    </source>
</evidence>
<dbReference type="Proteomes" id="UP000663400">
    <property type="component" value="Chromosome"/>
</dbReference>
<feature type="compositionally biased region" description="Basic residues" evidence="1">
    <location>
        <begin position="230"/>
        <end position="243"/>
    </location>
</feature>
<proteinExistence type="predicted"/>
<gene>
    <name evidence="2" type="ORF">HIV01_016445</name>
</gene>
<dbReference type="EMBL" id="CP071517">
    <property type="protein sequence ID" value="QSX76872.1"/>
    <property type="molecule type" value="Genomic_DNA"/>
</dbReference>
<feature type="compositionally biased region" description="Low complexity" evidence="1">
    <location>
        <begin position="305"/>
        <end position="319"/>
    </location>
</feature>
<reference evidence="2 3" key="1">
    <citation type="submission" date="2021-02" db="EMBL/GenBank/DDBJ databases">
        <title>Lysobacter arenosi sp. nov., isolated from soil of gangwondo yeongwol, south Korea.</title>
        <authorList>
            <person name="Kim K.R."/>
            <person name="Kim K.H."/>
            <person name="Jeon C.O."/>
        </authorList>
    </citation>
    <scope>NUCLEOTIDE SEQUENCE [LARGE SCALE GENOMIC DNA]</scope>
    <source>
        <strain evidence="2 3">R7</strain>
    </source>
</reference>
<feature type="compositionally biased region" description="Basic and acidic residues" evidence="1">
    <location>
        <begin position="398"/>
        <end position="409"/>
    </location>
</feature>
<feature type="compositionally biased region" description="Basic residues" evidence="1">
    <location>
        <begin position="257"/>
        <end position="269"/>
    </location>
</feature>
<name>A0ABX7RIS4_9GAMM</name>
<keyword evidence="3" id="KW-1185">Reference proteome</keyword>
<feature type="compositionally biased region" description="Basic residues" evidence="1">
    <location>
        <begin position="374"/>
        <end position="384"/>
    </location>
</feature>
<dbReference type="PANTHER" id="PTHR10668:SF103">
    <property type="entry name" value="PYRIDINE NUCLEOTIDE-DISULFIDE OXIDOREDUCTASE DOMAIN-CONTAINING PROTEIN 2"/>
    <property type="match status" value="1"/>
</dbReference>
<sequence>MTNTRYDILIVGAGHNGLVAATYLAKAGKKVLVLEQRDRAGGQLATDTLGDSSFDPLHAGAQLRPDIVADLGLARHGLGVRSRDAVRVIAARRQAPASVGHGRRCRHARIDPPVLRGGRRTLARVRRLHGSRRRLPRCGLPHADAAPAACRPGRRLATGEAGLDAAPPRRPRHVPGDPGDVDVDGGIHRGMVRVGAGEGRGGGRRHPRPYARLDVGRHRLHADAQLAQPRRPRPAGGRRRQRQGGRGAGGGIEGRRWRAAHGRRRRTHPGRLAAGLGRAPGQRRGDRRDDGAVGRRSASHPVGPGRRAGAAAGLRLAGAVDQDARRGRQGPPADQRQPRPAGGNAGDRTDVEVPRARVRRSQVRRAVGSALPGGHHRRQSRFHPRPVGAVQAARNRLGRGEGDDRAHRN</sequence>
<dbReference type="PANTHER" id="PTHR10668">
    <property type="entry name" value="PHYTOENE DEHYDROGENASE"/>
    <property type="match status" value="1"/>
</dbReference>
<accession>A0ABX7RIS4</accession>
<dbReference type="Gene3D" id="3.50.50.60">
    <property type="entry name" value="FAD/NAD(P)-binding domain"/>
    <property type="match status" value="1"/>
</dbReference>
<evidence type="ECO:0000313" key="3">
    <source>
        <dbReference type="Proteomes" id="UP000663400"/>
    </source>
</evidence>
<protein>
    <submittedName>
        <fullName evidence="2">NAD(P)-binding protein</fullName>
    </submittedName>
</protein>
<feature type="region of interest" description="Disordered" evidence="1">
    <location>
        <begin position="159"/>
        <end position="409"/>
    </location>
</feature>
<organism evidence="2 3">
    <name type="scientific">Lysobacter arenosi</name>
    <dbReference type="NCBI Taxonomy" id="2795387"/>
    <lineage>
        <taxon>Bacteria</taxon>
        <taxon>Pseudomonadati</taxon>
        <taxon>Pseudomonadota</taxon>
        <taxon>Gammaproteobacteria</taxon>
        <taxon>Lysobacterales</taxon>
        <taxon>Lysobacteraceae</taxon>
        <taxon>Lysobacter</taxon>
    </lineage>
</organism>
<dbReference type="SUPFAM" id="SSF51905">
    <property type="entry name" value="FAD/NAD(P)-binding domain"/>
    <property type="match status" value="1"/>
</dbReference>
<evidence type="ECO:0000256" key="1">
    <source>
        <dbReference type="SAM" id="MobiDB-lite"/>
    </source>
</evidence>
<feature type="compositionally biased region" description="Basic and acidic residues" evidence="1">
    <location>
        <begin position="283"/>
        <end position="293"/>
    </location>
</feature>
<dbReference type="Pfam" id="PF13450">
    <property type="entry name" value="NAD_binding_8"/>
    <property type="match status" value="1"/>
</dbReference>
<feature type="compositionally biased region" description="Low complexity" evidence="1">
    <location>
        <begin position="270"/>
        <end position="282"/>
    </location>
</feature>